<feature type="chain" id="PRO_5043790458" evidence="1">
    <location>
        <begin position="21"/>
        <end position="296"/>
    </location>
</feature>
<keyword evidence="1" id="KW-0732">Signal</keyword>
<name>A0AAW7XZX8_9GAMM</name>
<accession>A0AAW7XZX8</accession>
<dbReference type="AlphaFoldDB" id="A0AAW7XZX8"/>
<proteinExistence type="predicted"/>
<feature type="signal peptide" evidence="1">
    <location>
        <begin position="1"/>
        <end position="20"/>
    </location>
</feature>
<dbReference type="InterPro" id="IPR021290">
    <property type="entry name" value="DUF2861"/>
</dbReference>
<comment type="caution">
    <text evidence="2">The sequence shown here is derived from an EMBL/GenBank/DDBJ whole genome shotgun (WGS) entry which is preliminary data.</text>
</comment>
<protein>
    <submittedName>
        <fullName evidence="2">DUF2861 family protein</fullName>
    </submittedName>
</protein>
<dbReference type="Pfam" id="PF11060">
    <property type="entry name" value="DUF2861"/>
    <property type="match status" value="1"/>
</dbReference>
<evidence type="ECO:0000313" key="2">
    <source>
        <dbReference type="EMBL" id="MDO6541734.1"/>
    </source>
</evidence>
<dbReference type="EMBL" id="JAUOPU010000003">
    <property type="protein sequence ID" value="MDO6541734.1"/>
    <property type="molecule type" value="Genomic_DNA"/>
</dbReference>
<evidence type="ECO:0000313" key="3">
    <source>
        <dbReference type="Proteomes" id="UP001170624"/>
    </source>
</evidence>
<dbReference type="RefSeq" id="WP_303498489.1">
    <property type="nucleotide sequence ID" value="NZ_JAUOPU010000003.1"/>
</dbReference>
<organism evidence="2 3">
    <name type="scientific">Photobacterium sanguinicancri</name>
    <dbReference type="NCBI Taxonomy" id="875932"/>
    <lineage>
        <taxon>Bacteria</taxon>
        <taxon>Pseudomonadati</taxon>
        <taxon>Pseudomonadota</taxon>
        <taxon>Gammaproteobacteria</taxon>
        <taxon>Vibrionales</taxon>
        <taxon>Vibrionaceae</taxon>
        <taxon>Photobacterium</taxon>
    </lineage>
</organism>
<evidence type="ECO:0000256" key="1">
    <source>
        <dbReference type="SAM" id="SignalP"/>
    </source>
</evidence>
<dbReference type="Proteomes" id="UP001170624">
    <property type="component" value="Unassembled WGS sequence"/>
</dbReference>
<gene>
    <name evidence="2" type="ORF">Q4568_04275</name>
</gene>
<sequence>MKIKTLLFMVCTLAPVTSSASWFPNSPLQPTLDALLVKHPQRAWQELLLAVSQFDIDSQHWLPIKNEIMVQTRCGQQLMHEGNGLSAKLTLTIISRSGLASLGYQVKISAEQVKQTQVFSLYTPQGEQLVSGELTAKRDYQEWETNELLAKPHAGLYQLEVGENRYPLLLTNSDTESWLSREGTLNTQLITHLPETITHCSPPSLSWEWFDQNYNQIGLKQPIDLCEVSLSKTSAETNTRLPAPPSNQASYLSASASIFEYQTGVKIEYLHRVAIPIPQNVHTKTTDHKQKSINLR</sequence>
<reference evidence="2" key="1">
    <citation type="submission" date="2023-07" db="EMBL/GenBank/DDBJ databases">
        <title>Genome content predicts the carbon catabolic preferences of heterotrophic bacteria.</title>
        <authorList>
            <person name="Gralka M."/>
        </authorList>
    </citation>
    <scope>NUCLEOTIDE SEQUENCE</scope>
    <source>
        <strain evidence="2">G2M05</strain>
    </source>
</reference>